<dbReference type="STRING" id="1194090.SAMN05443144_1211"/>
<dbReference type="PROSITE" id="PS00622">
    <property type="entry name" value="HTH_LUXR_1"/>
    <property type="match status" value="1"/>
</dbReference>
<accession>A0A1M5HSC4</accession>
<dbReference type="CDD" id="cd06170">
    <property type="entry name" value="LuxR_C_like"/>
    <property type="match status" value="1"/>
</dbReference>
<dbReference type="PRINTS" id="PR00038">
    <property type="entry name" value="HTHLUXR"/>
</dbReference>
<dbReference type="Pfam" id="PF00196">
    <property type="entry name" value="GerE"/>
    <property type="match status" value="1"/>
</dbReference>
<dbReference type="PANTHER" id="PTHR43214">
    <property type="entry name" value="TWO-COMPONENT RESPONSE REGULATOR"/>
    <property type="match status" value="1"/>
</dbReference>
<dbReference type="Proteomes" id="UP000184041">
    <property type="component" value="Unassembled WGS sequence"/>
</dbReference>
<evidence type="ECO:0000256" key="3">
    <source>
        <dbReference type="ARBA" id="ARBA00023163"/>
    </source>
</evidence>
<dbReference type="InterPro" id="IPR000792">
    <property type="entry name" value="Tscrpt_reg_LuxR_C"/>
</dbReference>
<dbReference type="PROSITE" id="PS50043">
    <property type="entry name" value="HTH_LUXR_2"/>
    <property type="match status" value="1"/>
</dbReference>
<reference evidence="5 6" key="1">
    <citation type="submission" date="2016-11" db="EMBL/GenBank/DDBJ databases">
        <authorList>
            <person name="Jaros S."/>
            <person name="Januszkiewicz K."/>
            <person name="Wedrychowicz H."/>
        </authorList>
    </citation>
    <scope>NUCLEOTIDE SEQUENCE [LARGE SCALE GENOMIC DNA]</scope>
    <source>
        <strain evidence="5 6">DSM 21986</strain>
    </source>
</reference>
<gene>
    <name evidence="5" type="ORF">SAMN05443144_1211</name>
</gene>
<sequence length="116" mass="13229">AGAFGYLNKASYSEELVKAIRKITSQKRKYITDEVADQLASQVDISQENSIHKKLSDREFQILCMIASGKTVTEIAEEFSLSPQTIHTYRTRVKEKMNLNSNVEMTHYAIENNLID</sequence>
<dbReference type="EMBL" id="FQUS01000021">
    <property type="protein sequence ID" value="SHG18825.1"/>
    <property type="molecule type" value="Genomic_DNA"/>
</dbReference>
<dbReference type="SUPFAM" id="SSF46894">
    <property type="entry name" value="C-terminal effector domain of the bipartite response regulators"/>
    <property type="match status" value="1"/>
</dbReference>
<evidence type="ECO:0000259" key="4">
    <source>
        <dbReference type="PROSITE" id="PS50043"/>
    </source>
</evidence>
<evidence type="ECO:0000313" key="6">
    <source>
        <dbReference type="Proteomes" id="UP000184041"/>
    </source>
</evidence>
<dbReference type="SMART" id="SM00421">
    <property type="entry name" value="HTH_LUXR"/>
    <property type="match status" value="1"/>
</dbReference>
<evidence type="ECO:0000256" key="1">
    <source>
        <dbReference type="ARBA" id="ARBA00023015"/>
    </source>
</evidence>
<protein>
    <submittedName>
        <fullName evidence="5">Regulatory protein, luxR family</fullName>
    </submittedName>
</protein>
<proteinExistence type="predicted"/>
<name>A0A1M5HSC4_9BACT</name>
<evidence type="ECO:0000313" key="5">
    <source>
        <dbReference type="EMBL" id="SHG18825.1"/>
    </source>
</evidence>
<keyword evidence="1" id="KW-0805">Transcription regulation</keyword>
<evidence type="ECO:0000256" key="2">
    <source>
        <dbReference type="ARBA" id="ARBA00023125"/>
    </source>
</evidence>
<keyword evidence="3" id="KW-0804">Transcription</keyword>
<keyword evidence="6" id="KW-1185">Reference proteome</keyword>
<dbReference type="InterPro" id="IPR039420">
    <property type="entry name" value="WalR-like"/>
</dbReference>
<dbReference type="AlphaFoldDB" id="A0A1M5HSC4"/>
<dbReference type="Gene3D" id="3.40.50.2300">
    <property type="match status" value="1"/>
</dbReference>
<dbReference type="GO" id="GO:0006355">
    <property type="term" value="P:regulation of DNA-templated transcription"/>
    <property type="evidence" value="ECO:0007669"/>
    <property type="project" value="InterPro"/>
</dbReference>
<feature type="domain" description="HTH luxR-type" evidence="4">
    <location>
        <begin position="48"/>
        <end position="113"/>
    </location>
</feature>
<dbReference type="GO" id="GO:0003677">
    <property type="term" value="F:DNA binding"/>
    <property type="evidence" value="ECO:0007669"/>
    <property type="project" value="UniProtKB-KW"/>
</dbReference>
<keyword evidence="2" id="KW-0238">DNA-binding</keyword>
<dbReference type="RefSeq" id="WP_244545724.1">
    <property type="nucleotide sequence ID" value="NZ_FQUS01000021.1"/>
</dbReference>
<dbReference type="InterPro" id="IPR016032">
    <property type="entry name" value="Sig_transdc_resp-reg_C-effctor"/>
</dbReference>
<dbReference type="PANTHER" id="PTHR43214:SF41">
    <property type="entry name" value="NITRATE_NITRITE RESPONSE REGULATOR PROTEIN NARP"/>
    <property type="match status" value="1"/>
</dbReference>
<organism evidence="5 6">
    <name type="scientific">Fodinibius roseus</name>
    <dbReference type="NCBI Taxonomy" id="1194090"/>
    <lineage>
        <taxon>Bacteria</taxon>
        <taxon>Pseudomonadati</taxon>
        <taxon>Balneolota</taxon>
        <taxon>Balneolia</taxon>
        <taxon>Balneolales</taxon>
        <taxon>Balneolaceae</taxon>
        <taxon>Fodinibius</taxon>
    </lineage>
</organism>
<feature type="non-terminal residue" evidence="5">
    <location>
        <position position="1"/>
    </location>
</feature>